<gene>
    <name evidence="1" type="ORF">J2045_001943</name>
</gene>
<keyword evidence="2" id="KW-1185">Reference proteome</keyword>
<dbReference type="Proteomes" id="UP001238496">
    <property type="component" value="Unassembled WGS sequence"/>
</dbReference>
<accession>A0ABU0G6E4</accession>
<name>A0ABU0G6E4_9HYPH</name>
<evidence type="ECO:0000313" key="2">
    <source>
        <dbReference type="Proteomes" id="UP001238496"/>
    </source>
</evidence>
<organism evidence="1 2">
    <name type="scientific">Peteryoungia aggregata LMG 23059</name>
    <dbReference type="NCBI Taxonomy" id="1368425"/>
    <lineage>
        <taxon>Bacteria</taxon>
        <taxon>Pseudomonadati</taxon>
        <taxon>Pseudomonadota</taxon>
        <taxon>Alphaproteobacteria</taxon>
        <taxon>Hyphomicrobiales</taxon>
        <taxon>Rhizobiaceae</taxon>
        <taxon>Peteryoungia</taxon>
    </lineage>
</organism>
<sequence>MVDIKNRFGHILKERGLVMRGQAGDDSLTLEFRSEYGNRKLPIRLDIDGPSDTGAEVATWEHASLSAQIHEDVTLGDTGYYCHLYREDHNVDSMEFDTEEEFAAEVGAHIQECVIVNFAKDDFAVNDAIALTYLALADIFEPGAPPFSIERRGKTELLTITDLAGKVLTFASTSCELEISVNGKVVSKLCEPAQWKVEEVIADHFTTAQNFKHR</sequence>
<protein>
    <submittedName>
        <fullName evidence="1">Uncharacterized protein</fullName>
    </submittedName>
</protein>
<reference evidence="1 2" key="1">
    <citation type="submission" date="2023-07" db="EMBL/GenBank/DDBJ databases">
        <title>Genomic Encyclopedia of Type Strains, Phase IV (KMG-IV): sequencing the most valuable type-strain genomes for metagenomic binning, comparative biology and taxonomic classification.</title>
        <authorList>
            <person name="Goeker M."/>
        </authorList>
    </citation>
    <scope>NUCLEOTIDE SEQUENCE [LARGE SCALE GENOMIC DNA]</scope>
    <source>
        <strain evidence="1 2">DSM 1111</strain>
    </source>
</reference>
<proteinExistence type="predicted"/>
<dbReference type="RefSeq" id="WP_307372082.1">
    <property type="nucleotide sequence ID" value="NZ_JAUSUW010000005.1"/>
</dbReference>
<evidence type="ECO:0000313" key="1">
    <source>
        <dbReference type="EMBL" id="MDQ0420916.1"/>
    </source>
</evidence>
<dbReference type="EMBL" id="JAUSUW010000005">
    <property type="protein sequence ID" value="MDQ0420916.1"/>
    <property type="molecule type" value="Genomic_DNA"/>
</dbReference>
<comment type="caution">
    <text evidence="1">The sequence shown here is derived from an EMBL/GenBank/DDBJ whole genome shotgun (WGS) entry which is preliminary data.</text>
</comment>